<feature type="compositionally biased region" description="Basic residues" evidence="2">
    <location>
        <begin position="118"/>
        <end position="136"/>
    </location>
</feature>
<evidence type="ECO:0000313" key="5">
    <source>
        <dbReference type="Proteomes" id="UP000187406"/>
    </source>
</evidence>
<dbReference type="Proteomes" id="UP000187406">
    <property type="component" value="Unassembled WGS sequence"/>
</dbReference>
<feature type="region of interest" description="Disordered" evidence="2">
    <location>
        <begin position="59"/>
        <end position="148"/>
    </location>
</feature>
<keyword evidence="5" id="KW-1185">Reference proteome</keyword>
<feature type="compositionally biased region" description="Basic and acidic residues" evidence="2">
    <location>
        <begin position="89"/>
        <end position="100"/>
    </location>
</feature>
<dbReference type="PROSITE" id="PS00018">
    <property type="entry name" value="EF_HAND_1"/>
    <property type="match status" value="1"/>
</dbReference>
<dbReference type="InterPro" id="IPR018247">
    <property type="entry name" value="EF_Hand_1_Ca_BS"/>
</dbReference>
<dbReference type="PROSITE" id="PS50222">
    <property type="entry name" value="EF_HAND_2"/>
    <property type="match status" value="1"/>
</dbReference>
<dbReference type="AlphaFoldDB" id="A0A1Q3B209"/>
<organism evidence="4 5">
    <name type="scientific">Cephalotus follicularis</name>
    <name type="common">Albany pitcher plant</name>
    <dbReference type="NCBI Taxonomy" id="3775"/>
    <lineage>
        <taxon>Eukaryota</taxon>
        <taxon>Viridiplantae</taxon>
        <taxon>Streptophyta</taxon>
        <taxon>Embryophyta</taxon>
        <taxon>Tracheophyta</taxon>
        <taxon>Spermatophyta</taxon>
        <taxon>Magnoliopsida</taxon>
        <taxon>eudicotyledons</taxon>
        <taxon>Gunneridae</taxon>
        <taxon>Pentapetalae</taxon>
        <taxon>rosids</taxon>
        <taxon>fabids</taxon>
        <taxon>Oxalidales</taxon>
        <taxon>Cephalotaceae</taxon>
        <taxon>Cephalotus</taxon>
    </lineage>
</organism>
<dbReference type="Gene3D" id="1.10.238.10">
    <property type="entry name" value="EF-hand"/>
    <property type="match status" value="1"/>
</dbReference>
<dbReference type="SMART" id="SM00054">
    <property type="entry name" value="EFh"/>
    <property type="match status" value="1"/>
</dbReference>
<evidence type="ECO:0000256" key="1">
    <source>
        <dbReference type="ARBA" id="ARBA00022837"/>
    </source>
</evidence>
<protein>
    <submittedName>
        <fullName evidence="4">EF_hand_5 domain-containing protein</fullName>
    </submittedName>
</protein>
<dbReference type="EMBL" id="BDDD01000236">
    <property type="protein sequence ID" value="GAV62047.1"/>
    <property type="molecule type" value="Genomic_DNA"/>
</dbReference>
<evidence type="ECO:0000259" key="3">
    <source>
        <dbReference type="PROSITE" id="PS50222"/>
    </source>
</evidence>
<sequence>MGNSEAEEEETPDNSNTEDDDDDDVCKSKKQHQPISDYEKQRLSRIAQNRARMEALGLPKIASSLMGSAQSKSSDRKGKRKVISDDEDYRPNDDHDHDFDGNDDDDDDDFLGNEGSRSRNKKVKKKSPKPKKKGAVQRRLSSSDYIDGGDDDELMQAIALSLQDSAQVSGGVSKIRGKARAQEDTGRRKRKNSITSRVQMTEDEVVLHFFQFDEAGAGSITVRDLRRVAIAHDFIWTDKELADMIHCFDTNSDGKLSLDDFRKIVGRCKMTYGT</sequence>
<dbReference type="OrthoDB" id="293868at2759"/>
<gene>
    <name evidence="4" type="ORF">CFOL_v3_05571</name>
</gene>
<feature type="region of interest" description="Disordered" evidence="2">
    <location>
        <begin position="1"/>
        <end position="46"/>
    </location>
</feature>
<feature type="compositionally biased region" description="Acidic residues" evidence="2">
    <location>
        <begin position="101"/>
        <end position="111"/>
    </location>
</feature>
<proteinExistence type="predicted"/>
<dbReference type="PROSITE" id="PS50330">
    <property type="entry name" value="UIM"/>
    <property type="match status" value="1"/>
</dbReference>
<dbReference type="SUPFAM" id="SSF47473">
    <property type="entry name" value="EF-hand"/>
    <property type="match status" value="1"/>
</dbReference>
<dbReference type="InParanoid" id="A0A1Q3B209"/>
<keyword evidence="1" id="KW-0106">Calcium</keyword>
<dbReference type="Pfam" id="PF13499">
    <property type="entry name" value="EF-hand_7"/>
    <property type="match status" value="1"/>
</dbReference>
<dbReference type="STRING" id="3775.A0A1Q3B209"/>
<evidence type="ECO:0000256" key="2">
    <source>
        <dbReference type="SAM" id="MobiDB-lite"/>
    </source>
</evidence>
<feature type="region of interest" description="Disordered" evidence="2">
    <location>
        <begin position="169"/>
        <end position="195"/>
    </location>
</feature>
<comment type="caution">
    <text evidence="4">The sequence shown here is derived from an EMBL/GenBank/DDBJ whole genome shotgun (WGS) entry which is preliminary data.</text>
</comment>
<evidence type="ECO:0000313" key="4">
    <source>
        <dbReference type="EMBL" id="GAV62047.1"/>
    </source>
</evidence>
<accession>A0A1Q3B209</accession>
<dbReference type="InterPro" id="IPR011992">
    <property type="entry name" value="EF-hand-dom_pair"/>
</dbReference>
<dbReference type="GO" id="GO:0005509">
    <property type="term" value="F:calcium ion binding"/>
    <property type="evidence" value="ECO:0007669"/>
    <property type="project" value="InterPro"/>
</dbReference>
<dbReference type="InterPro" id="IPR002048">
    <property type="entry name" value="EF_hand_dom"/>
</dbReference>
<dbReference type="InterPro" id="IPR003903">
    <property type="entry name" value="UIM_dom"/>
</dbReference>
<dbReference type="FunCoup" id="A0A1Q3B209">
    <property type="interactions" value="708"/>
</dbReference>
<feature type="compositionally biased region" description="Acidic residues" evidence="2">
    <location>
        <begin position="1"/>
        <end position="24"/>
    </location>
</feature>
<feature type="domain" description="EF-hand" evidence="3">
    <location>
        <begin position="236"/>
        <end position="271"/>
    </location>
</feature>
<name>A0A1Q3B209_CEPFO</name>
<dbReference type="CDD" id="cd00051">
    <property type="entry name" value="EFh"/>
    <property type="match status" value="1"/>
</dbReference>
<reference evidence="5" key="1">
    <citation type="submission" date="2016-04" db="EMBL/GenBank/DDBJ databases">
        <title>Cephalotus genome sequencing.</title>
        <authorList>
            <person name="Fukushima K."/>
            <person name="Hasebe M."/>
            <person name="Fang X."/>
        </authorList>
    </citation>
    <scope>NUCLEOTIDE SEQUENCE [LARGE SCALE GENOMIC DNA]</scope>
    <source>
        <strain evidence="5">cv. St1</strain>
    </source>
</reference>